<dbReference type="STRING" id="318586.Pden_2915"/>
<dbReference type="AlphaFoldDB" id="A1B655"/>
<evidence type="ECO:0000256" key="1">
    <source>
        <dbReference type="SAM" id="SignalP"/>
    </source>
</evidence>
<dbReference type="GeneID" id="93452596"/>
<evidence type="ECO:0000313" key="4">
    <source>
        <dbReference type="Proteomes" id="UP000000361"/>
    </source>
</evidence>
<feature type="signal peptide" evidence="1">
    <location>
        <begin position="1"/>
        <end position="19"/>
    </location>
</feature>
<dbReference type="EnsemblBacteria" id="ABL70999">
    <property type="protein sequence ID" value="ABL70999"/>
    <property type="gene ID" value="Pden_2915"/>
</dbReference>
<dbReference type="eggNOG" id="COG5591">
    <property type="taxonomic scope" value="Bacteria"/>
</dbReference>
<dbReference type="EMBL" id="CP000490">
    <property type="protein sequence ID" value="ABL70999.1"/>
    <property type="molecule type" value="Genomic_DNA"/>
</dbReference>
<name>A1B655_PARDP</name>
<dbReference type="Proteomes" id="UP000000361">
    <property type="component" value="Chromosome 2"/>
</dbReference>
<dbReference type="HOGENOM" id="CLU_147864_4_0_5"/>
<feature type="chain" id="PRO_5002632738" description="PepSY domain-containing protein" evidence="1">
    <location>
        <begin position="20"/>
        <end position="85"/>
    </location>
</feature>
<dbReference type="RefSeq" id="WP_011749189.1">
    <property type="nucleotide sequence ID" value="NC_008687.1"/>
</dbReference>
<dbReference type="Pfam" id="PF13670">
    <property type="entry name" value="PepSY_2"/>
    <property type="match status" value="1"/>
</dbReference>
<organism evidence="3 4">
    <name type="scientific">Paracoccus denitrificans (strain Pd 1222)</name>
    <dbReference type="NCBI Taxonomy" id="318586"/>
    <lineage>
        <taxon>Bacteria</taxon>
        <taxon>Pseudomonadati</taxon>
        <taxon>Pseudomonadota</taxon>
        <taxon>Alphaproteobacteria</taxon>
        <taxon>Rhodobacterales</taxon>
        <taxon>Paracoccaceae</taxon>
        <taxon>Paracoccus</taxon>
    </lineage>
</organism>
<gene>
    <name evidence="3" type="ordered locus">Pden_2915</name>
</gene>
<proteinExistence type="predicted"/>
<sequence length="85" mass="9410">MRLVTLMLAIPALASPAVAHDRCTVPQDQRRPANELRAELKAKGWTVGKIELEEGCYEVRGEDQTGLSVEVLFDPASFQEIGRDD</sequence>
<dbReference type="OrthoDB" id="7365433at2"/>
<dbReference type="InterPro" id="IPR025711">
    <property type="entry name" value="PepSY"/>
</dbReference>
<dbReference type="KEGG" id="pde:Pden_2915"/>
<feature type="domain" description="PepSY" evidence="2">
    <location>
        <begin position="4"/>
        <end position="81"/>
    </location>
</feature>
<reference evidence="4" key="1">
    <citation type="submission" date="2006-12" db="EMBL/GenBank/DDBJ databases">
        <title>Complete sequence of chromosome 2 of Paracoccus denitrificans PD1222.</title>
        <authorList>
            <person name="Copeland A."/>
            <person name="Lucas S."/>
            <person name="Lapidus A."/>
            <person name="Barry K."/>
            <person name="Detter J.C."/>
            <person name="Glavina del Rio T."/>
            <person name="Hammon N."/>
            <person name="Israni S."/>
            <person name="Dalin E."/>
            <person name="Tice H."/>
            <person name="Pitluck S."/>
            <person name="Munk A.C."/>
            <person name="Brettin T."/>
            <person name="Bruce D."/>
            <person name="Han C."/>
            <person name="Tapia R."/>
            <person name="Gilna P."/>
            <person name="Schmutz J."/>
            <person name="Larimer F."/>
            <person name="Land M."/>
            <person name="Hauser L."/>
            <person name="Kyrpides N."/>
            <person name="Lykidis A."/>
            <person name="Spiro S."/>
            <person name="Richardson D.J."/>
            <person name="Moir J.W.B."/>
            <person name="Ferguson S.J."/>
            <person name="van Spanning R.J.M."/>
            <person name="Richardson P."/>
        </authorList>
    </citation>
    <scope>NUCLEOTIDE SEQUENCE [LARGE SCALE GENOMIC DNA]</scope>
    <source>
        <strain evidence="4">Pd 1222</strain>
    </source>
</reference>
<evidence type="ECO:0000259" key="2">
    <source>
        <dbReference type="Pfam" id="PF13670"/>
    </source>
</evidence>
<keyword evidence="1" id="KW-0732">Signal</keyword>
<evidence type="ECO:0000313" key="3">
    <source>
        <dbReference type="EMBL" id="ABL70999.1"/>
    </source>
</evidence>
<keyword evidence="4" id="KW-1185">Reference proteome</keyword>
<accession>A1B655</accession>
<protein>
    <recommendedName>
        <fullName evidence="2">PepSY domain-containing protein</fullName>
    </recommendedName>
</protein>